<feature type="signal peptide" evidence="1">
    <location>
        <begin position="1"/>
        <end position="20"/>
    </location>
</feature>
<reference evidence="2 3" key="1">
    <citation type="submission" date="2019-12" db="EMBL/GenBank/DDBJ databases">
        <title>Neisseriaceae gen. nov. sp. Genome sequencing and assembly.</title>
        <authorList>
            <person name="Liu Z."/>
            <person name="Li A."/>
        </authorList>
    </citation>
    <scope>NUCLEOTIDE SEQUENCE [LARGE SCALE GENOMIC DNA]</scope>
    <source>
        <strain evidence="2 3">B2N2-7</strain>
    </source>
</reference>
<organism evidence="2 3">
    <name type="scientific">Craterilacuibacter sinensis</name>
    <dbReference type="NCBI Taxonomy" id="2686017"/>
    <lineage>
        <taxon>Bacteria</taxon>
        <taxon>Pseudomonadati</taxon>
        <taxon>Pseudomonadota</taxon>
        <taxon>Betaproteobacteria</taxon>
        <taxon>Neisseriales</taxon>
        <taxon>Neisseriaceae</taxon>
        <taxon>Craterilacuibacter</taxon>
    </lineage>
</organism>
<gene>
    <name evidence="2" type="ORF">GQF02_13810</name>
</gene>
<sequence length="161" mass="17415">MKPTSLNFILPLWLVSAPLAAEPALLIFGASHHGSCDRQRYQCDLHDFNPGLGLEWGFEQMLAGGHTLARAGAYRDSYAKTAAFAAGGWRRVWPLGGDWEAGMVLLGGYLHGSGINGLMVMPLFTVGTPRLALEVGYIPKIKVGGYQGQVSATTFNLRYAF</sequence>
<dbReference type="AlphaFoldDB" id="A0A845BP18"/>
<dbReference type="EMBL" id="WSSB01000014">
    <property type="protein sequence ID" value="MXR38049.1"/>
    <property type="molecule type" value="Genomic_DNA"/>
</dbReference>
<comment type="caution">
    <text evidence="2">The sequence shown here is derived from an EMBL/GenBank/DDBJ whole genome shotgun (WGS) entry which is preliminary data.</text>
</comment>
<dbReference type="RefSeq" id="WP_124735633.1">
    <property type="nucleotide sequence ID" value="NZ_WSSB01000014.1"/>
</dbReference>
<evidence type="ECO:0000256" key="1">
    <source>
        <dbReference type="SAM" id="SignalP"/>
    </source>
</evidence>
<evidence type="ECO:0000313" key="2">
    <source>
        <dbReference type="EMBL" id="MXR38049.1"/>
    </source>
</evidence>
<accession>A0A845BP18</accession>
<dbReference type="Gene3D" id="2.40.160.20">
    <property type="match status" value="1"/>
</dbReference>
<keyword evidence="3" id="KW-1185">Reference proteome</keyword>
<proteinExistence type="predicted"/>
<name>A0A845BP18_9NEIS</name>
<protein>
    <submittedName>
        <fullName evidence="2">Uncharacterized protein</fullName>
    </submittedName>
</protein>
<keyword evidence="1" id="KW-0732">Signal</keyword>
<evidence type="ECO:0000313" key="3">
    <source>
        <dbReference type="Proteomes" id="UP000467214"/>
    </source>
</evidence>
<dbReference type="Proteomes" id="UP000467214">
    <property type="component" value="Unassembled WGS sequence"/>
</dbReference>
<feature type="chain" id="PRO_5032862119" evidence="1">
    <location>
        <begin position="21"/>
        <end position="161"/>
    </location>
</feature>